<evidence type="ECO:0000256" key="1">
    <source>
        <dbReference type="SAM" id="MobiDB-lite"/>
    </source>
</evidence>
<name>A0ABW9X6R4_9FIRM</name>
<organism evidence="3 4">
    <name type="scientific">Blautia massiliensis</name>
    <name type="common">ex Durand et al. 2017</name>
    <dbReference type="NCBI Taxonomy" id="1737424"/>
    <lineage>
        <taxon>Bacteria</taxon>
        <taxon>Bacillati</taxon>
        <taxon>Bacillota</taxon>
        <taxon>Clostridia</taxon>
        <taxon>Lachnospirales</taxon>
        <taxon>Lachnospiraceae</taxon>
        <taxon>Blautia</taxon>
    </lineage>
</organism>
<feature type="compositionally biased region" description="Polar residues" evidence="1">
    <location>
        <begin position="248"/>
        <end position="257"/>
    </location>
</feature>
<proteinExistence type="predicted"/>
<protein>
    <submittedName>
        <fullName evidence="3">Uncharacterized protein</fullName>
    </submittedName>
</protein>
<comment type="caution">
    <text evidence="3">The sequence shown here is derived from an EMBL/GenBank/DDBJ whole genome shotgun (WGS) entry which is preliminary data.</text>
</comment>
<feature type="compositionally biased region" description="Basic and acidic residues" evidence="1">
    <location>
        <begin position="265"/>
        <end position="277"/>
    </location>
</feature>
<feature type="transmembrane region" description="Helical" evidence="2">
    <location>
        <begin position="168"/>
        <end position="190"/>
    </location>
</feature>
<dbReference type="EMBL" id="WWVW01000038">
    <property type="protein sequence ID" value="MZL78749.1"/>
    <property type="molecule type" value="Genomic_DNA"/>
</dbReference>
<keyword evidence="2" id="KW-0812">Transmembrane</keyword>
<evidence type="ECO:0000256" key="2">
    <source>
        <dbReference type="SAM" id="Phobius"/>
    </source>
</evidence>
<reference evidence="3 4" key="1">
    <citation type="journal article" date="2019" name="Nat. Med.">
        <title>A library of human gut bacterial isolates paired with longitudinal multiomics data enables mechanistic microbiome research.</title>
        <authorList>
            <person name="Poyet M."/>
            <person name="Groussin M."/>
            <person name="Gibbons S.M."/>
            <person name="Avila-Pacheco J."/>
            <person name="Jiang X."/>
            <person name="Kearney S.M."/>
            <person name="Perrotta A.R."/>
            <person name="Berdy B."/>
            <person name="Zhao S."/>
            <person name="Lieberman T.D."/>
            <person name="Swanson P.K."/>
            <person name="Smith M."/>
            <person name="Roesemann S."/>
            <person name="Alexander J.E."/>
            <person name="Rich S.A."/>
            <person name="Livny J."/>
            <person name="Vlamakis H."/>
            <person name="Clish C."/>
            <person name="Bullock K."/>
            <person name="Deik A."/>
            <person name="Scott J."/>
            <person name="Pierce K.A."/>
            <person name="Xavier R.J."/>
            <person name="Alm E.J."/>
        </authorList>
    </citation>
    <scope>NUCLEOTIDE SEQUENCE [LARGE SCALE GENOMIC DNA]</scope>
    <source>
        <strain evidence="3 4">BIOML-A1</strain>
    </source>
</reference>
<keyword evidence="4" id="KW-1185">Reference proteome</keyword>
<dbReference type="RefSeq" id="WP_129976003.1">
    <property type="nucleotide sequence ID" value="NZ_JAAIUS010000010.1"/>
</dbReference>
<accession>A0ABW9X6R4</accession>
<keyword evidence="2" id="KW-0472">Membrane</keyword>
<dbReference type="Proteomes" id="UP000452293">
    <property type="component" value="Unassembled WGS sequence"/>
</dbReference>
<keyword evidence="2" id="KW-1133">Transmembrane helix</keyword>
<sequence length="277" mass="31420">MKNNQKNTLFLSSALQDSLNRISHMYDGYLQTIFSSDSITSQIGQLQEEMVKSYKHFFQLYTPSIISSLTNSLSIMSEAMTAAVRDNITTNMYNNLSESLKTMISLQSLQQQLIDIAPEPSFDRPDNLNNLPEDDFVIVDESAVKIYEFPDCIYIPIGNSRIKMPTSILLTLINLIISTILTISIAVVQFNSSQEDQIKQTQIEETQIELQRAQNEILQQLLHNIDTSSSSEAEAIKELQKTVEEQNKQYSQNQDTCLSVEEDNDNSKLTKDTDTPK</sequence>
<evidence type="ECO:0000313" key="4">
    <source>
        <dbReference type="Proteomes" id="UP000452293"/>
    </source>
</evidence>
<evidence type="ECO:0000313" key="3">
    <source>
        <dbReference type="EMBL" id="MZL78749.1"/>
    </source>
</evidence>
<gene>
    <name evidence="3" type="ORF">GT718_15650</name>
</gene>
<feature type="region of interest" description="Disordered" evidence="1">
    <location>
        <begin position="247"/>
        <end position="277"/>
    </location>
</feature>